<evidence type="ECO:0000256" key="2">
    <source>
        <dbReference type="ARBA" id="ARBA00022692"/>
    </source>
</evidence>
<evidence type="ECO:0000256" key="3">
    <source>
        <dbReference type="ARBA" id="ARBA00022989"/>
    </source>
</evidence>
<organism evidence="9 11">
    <name type="scientific">Legionella quateirensis</name>
    <dbReference type="NCBI Taxonomy" id="45072"/>
    <lineage>
        <taxon>Bacteria</taxon>
        <taxon>Pseudomonadati</taxon>
        <taxon>Pseudomonadota</taxon>
        <taxon>Gammaproteobacteria</taxon>
        <taxon>Legionellales</taxon>
        <taxon>Legionellaceae</taxon>
        <taxon>Legionella</taxon>
    </lineage>
</organism>
<feature type="transmembrane region" description="Helical" evidence="6">
    <location>
        <begin position="362"/>
        <end position="387"/>
    </location>
</feature>
<dbReference type="InterPro" id="IPR050382">
    <property type="entry name" value="MFS_Na/Anion_cotransporter"/>
</dbReference>
<feature type="transmembrane region" description="Helical" evidence="6">
    <location>
        <begin position="230"/>
        <end position="251"/>
    </location>
</feature>
<dbReference type="CDD" id="cd17319">
    <property type="entry name" value="MFS_ExuT_GudP_like"/>
    <property type="match status" value="1"/>
</dbReference>
<dbReference type="Proteomes" id="UP000254230">
    <property type="component" value="Unassembled WGS sequence"/>
</dbReference>
<feature type="transmembrane region" description="Helical" evidence="6">
    <location>
        <begin position="329"/>
        <end position="350"/>
    </location>
</feature>
<evidence type="ECO:0000256" key="5">
    <source>
        <dbReference type="ARBA" id="ARBA00038514"/>
    </source>
</evidence>
<dbReference type="InterPro" id="IPR036259">
    <property type="entry name" value="MFS_trans_sf"/>
</dbReference>
<keyword evidence="2 6" id="KW-0812">Transmembrane</keyword>
<proteinExistence type="inferred from homology"/>
<accession>A0A378KWM3</accession>
<dbReference type="RefSeq" id="WP_065240155.1">
    <property type="nucleotide sequence ID" value="NZ_CAAAIL010000004.1"/>
</dbReference>
<reference evidence="9 11" key="2">
    <citation type="submission" date="2018-06" db="EMBL/GenBank/DDBJ databases">
        <authorList>
            <consortium name="Pathogen Informatics"/>
            <person name="Doyle S."/>
        </authorList>
    </citation>
    <scope>NUCLEOTIDE SEQUENCE [LARGE SCALE GENOMIC DNA]</scope>
    <source>
        <strain evidence="9 11">NCTC12376</strain>
    </source>
</reference>
<dbReference type="SUPFAM" id="SSF103473">
    <property type="entry name" value="MFS general substrate transporter"/>
    <property type="match status" value="1"/>
</dbReference>
<feature type="transmembrane region" description="Helical" evidence="6">
    <location>
        <begin position="49"/>
        <end position="70"/>
    </location>
</feature>
<feature type="transmembrane region" description="Helical" evidence="6">
    <location>
        <begin position="168"/>
        <end position="186"/>
    </location>
</feature>
<comment type="similarity">
    <text evidence="5">Belongs to the major facilitator superfamily. Phthalate permease family.</text>
</comment>
<dbReference type="EMBL" id="LNYR01000012">
    <property type="protein sequence ID" value="KTD50847.1"/>
    <property type="molecule type" value="Genomic_DNA"/>
</dbReference>
<comment type="subcellular location">
    <subcellularLocation>
        <location evidence="1">Membrane</location>
        <topology evidence="1">Multi-pass membrane protein</topology>
    </subcellularLocation>
</comment>
<evidence type="ECO:0000256" key="4">
    <source>
        <dbReference type="ARBA" id="ARBA00023136"/>
    </source>
</evidence>
<dbReference type="InterPro" id="IPR020846">
    <property type="entry name" value="MFS_dom"/>
</dbReference>
<feature type="transmembrane region" description="Helical" evidence="6">
    <location>
        <begin position="77"/>
        <end position="97"/>
    </location>
</feature>
<dbReference type="STRING" id="45072.Lqua_1074"/>
<name>A0A378KWM3_9GAMM</name>
<evidence type="ECO:0000259" key="7">
    <source>
        <dbReference type="PROSITE" id="PS50850"/>
    </source>
</evidence>
<dbReference type="Proteomes" id="UP000054639">
    <property type="component" value="Unassembled WGS sequence"/>
</dbReference>
<evidence type="ECO:0000313" key="11">
    <source>
        <dbReference type="Proteomes" id="UP000254230"/>
    </source>
</evidence>
<keyword evidence="10" id="KW-1185">Reference proteome</keyword>
<keyword evidence="3 6" id="KW-1133">Transmembrane helix</keyword>
<keyword evidence="4 6" id="KW-0472">Membrane</keyword>
<feature type="domain" description="Major facilitator superfamily (MFS) profile" evidence="7">
    <location>
        <begin position="12"/>
        <end position="416"/>
    </location>
</feature>
<sequence>MGQNRSNFRWVIVALLFIVTVINYIDRASIAYAIEDITKEFQLSEGQVGLVLGAFGVGYAVTTFLGGIAADRYGAKLTFIIAIFFWGVGSLFTGLATGFLMVFMARVVLGLAEGPNFPALSRAISDWLSESERNRALSLALISVPISLAVGGPIVSQLIFLFSWRGTYYFLTVLALVWIPIWWWLFHDKPEDSPYVNQMELNYLRETVISESNHNKNKITWYYLFTNKTLLANNWAFFVFGYYLFFFMTWLPSYLNQVYHLNLKQIGLYSIAPWLLAALMMWGVGVLSDTILKRTRSYRLSRSYPIFISQLLSAVCIIPVILINDIVYAMIFISLAVGFAMSANASYYAVNIDLVKEKAGTALGIMDAVFAIAGFLAPTLTGFTISLTGHFEAAFYLLAILALSSSIVTLFFHNRN</sequence>
<feature type="transmembrane region" description="Helical" evidence="6">
    <location>
        <begin position="271"/>
        <end position="292"/>
    </location>
</feature>
<feature type="transmembrane region" description="Helical" evidence="6">
    <location>
        <begin position="393"/>
        <end position="412"/>
    </location>
</feature>
<dbReference type="GO" id="GO:0016020">
    <property type="term" value="C:membrane"/>
    <property type="evidence" value="ECO:0007669"/>
    <property type="project" value="UniProtKB-SubCell"/>
</dbReference>
<feature type="transmembrane region" description="Helical" evidence="6">
    <location>
        <begin position="304"/>
        <end position="323"/>
    </location>
</feature>
<dbReference type="Gene3D" id="1.20.1250.20">
    <property type="entry name" value="MFS general substrate transporter like domains"/>
    <property type="match status" value="2"/>
</dbReference>
<dbReference type="InterPro" id="IPR011701">
    <property type="entry name" value="MFS"/>
</dbReference>
<dbReference type="Pfam" id="PF07690">
    <property type="entry name" value="MFS_1"/>
    <property type="match status" value="2"/>
</dbReference>
<reference evidence="8 10" key="1">
    <citation type="submission" date="2015-11" db="EMBL/GenBank/DDBJ databases">
        <title>Genomic analysis of 38 Legionella species identifies large and diverse effector repertoires.</title>
        <authorList>
            <person name="Burstein D."/>
            <person name="Amaro F."/>
            <person name="Zusman T."/>
            <person name="Lifshitz Z."/>
            <person name="Cohen O."/>
            <person name="Gilbert J.A."/>
            <person name="Pupko T."/>
            <person name="Shuman H.A."/>
            <person name="Segal G."/>
        </authorList>
    </citation>
    <scope>NUCLEOTIDE SEQUENCE [LARGE SCALE GENOMIC DNA]</scope>
    <source>
        <strain evidence="8 10">ATCC 49507</strain>
    </source>
</reference>
<feature type="transmembrane region" description="Helical" evidence="6">
    <location>
        <begin position="136"/>
        <end position="162"/>
    </location>
</feature>
<evidence type="ECO:0000313" key="8">
    <source>
        <dbReference type="EMBL" id="KTD50847.1"/>
    </source>
</evidence>
<protein>
    <submittedName>
        <fullName evidence="9">Membrane protein regulates uhpT expression</fullName>
    </submittedName>
</protein>
<evidence type="ECO:0000256" key="6">
    <source>
        <dbReference type="SAM" id="Phobius"/>
    </source>
</evidence>
<evidence type="ECO:0000256" key="1">
    <source>
        <dbReference type="ARBA" id="ARBA00004141"/>
    </source>
</evidence>
<dbReference type="AlphaFoldDB" id="A0A378KWM3"/>
<dbReference type="PANTHER" id="PTHR11662:SF399">
    <property type="entry name" value="FI19708P1-RELATED"/>
    <property type="match status" value="1"/>
</dbReference>
<evidence type="ECO:0000313" key="9">
    <source>
        <dbReference type="EMBL" id="STY17907.1"/>
    </source>
</evidence>
<dbReference type="PANTHER" id="PTHR11662">
    <property type="entry name" value="SOLUTE CARRIER FAMILY 17"/>
    <property type="match status" value="1"/>
</dbReference>
<dbReference type="EMBL" id="UGOW01000001">
    <property type="protein sequence ID" value="STY17907.1"/>
    <property type="molecule type" value="Genomic_DNA"/>
</dbReference>
<dbReference type="PROSITE" id="PS50850">
    <property type="entry name" value="MFS"/>
    <property type="match status" value="1"/>
</dbReference>
<evidence type="ECO:0000313" key="10">
    <source>
        <dbReference type="Proteomes" id="UP000054639"/>
    </source>
</evidence>
<dbReference type="GO" id="GO:0022857">
    <property type="term" value="F:transmembrane transporter activity"/>
    <property type="evidence" value="ECO:0007669"/>
    <property type="project" value="InterPro"/>
</dbReference>
<gene>
    <name evidence="9" type="primary">uhpC_3</name>
    <name evidence="8" type="synonym">uhpC</name>
    <name evidence="8" type="ORF">Lqua_1074</name>
    <name evidence="9" type="ORF">NCTC12376_01722</name>
</gene>